<dbReference type="Proteomes" id="UP000248745">
    <property type="component" value="Unassembled WGS sequence"/>
</dbReference>
<keyword evidence="2" id="KW-1185">Reference proteome</keyword>
<accession>A0A2W2AZU0</accession>
<gene>
    <name evidence="1" type="ORF">DN068_10130</name>
</gene>
<dbReference type="RefSeq" id="WP_110998795.1">
    <property type="nucleotide sequence ID" value="NZ_QKTW01000015.1"/>
</dbReference>
<dbReference type="AlphaFoldDB" id="A0A2W2AZU0"/>
<evidence type="ECO:0000313" key="1">
    <source>
        <dbReference type="EMBL" id="PZF73218.1"/>
    </source>
</evidence>
<comment type="caution">
    <text evidence="1">The sequence shown here is derived from an EMBL/GenBank/DDBJ whole genome shotgun (WGS) entry which is preliminary data.</text>
</comment>
<organism evidence="1 2">
    <name type="scientific">Taibaiella soli</name>
    <dbReference type="NCBI Taxonomy" id="1649169"/>
    <lineage>
        <taxon>Bacteria</taxon>
        <taxon>Pseudomonadati</taxon>
        <taxon>Bacteroidota</taxon>
        <taxon>Chitinophagia</taxon>
        <taxon>Chitinophagales</taxon>
        <taxon>Chitinophagaceae</taxon>
        <taxon>Taibaiella</taxon>
    </lineage>
</organism>
<evidence type="ECO:0000313" key="2">
    <source>
        <dbReference type="Proteomes" id="UP000248745"/>
    </source>
</evidence>
<reference evidence="1 2" key="1">
    <citation type="submission" date="2018-06" db="EMBL/GenBank/DDBJ databases">
        <title>Mucibacter soli gen. nov., sp. nov., a new member of the family Chitinophagaceae producing mucin.</title>
        <authorList>
            <person name="Kim M.-K."/>
            <person name="Park S."/>
            <person name="Kim T.-S."/>
            <person name="Joung Y."/>
            <person name="Han J.-H."/>
            <person name="Kim S.B."/>
        </authorList>
    </citation>
    <scope>NUCLEOTIDE SEQUENCE [LARGE SCALE GENOMIC DNA]</scope>
    <source>
        <strain evidence="1 2">R1-15</strain>
    </source>
</reference>
<name>A0A2W2AZU0_9BACT</name>
<protein>
    <submittedName>
        <fullName evidence="1">Uncharacterized protein</fullName>
    </submittedName>
</protein>
<dbReference type="PROSITE" id="PS51257">
    <property type="entry name" value="PROKAR_LIPOPROTEIN"/>
    <property type="match status" value="1"/>
</dbReference>
<dbReference type="EMBL" id="QKTW01000015">
    <property type="protein sequence ID" value="PZF73218.1"/>
    <property type="molecule type" value="Genomic_DNA"/>
</dbReference>
<dbReference type="OrthoDB" id="684224at2"/>
<proteinExistence type="predicted"/>
<sequence length="137" mass="14615">MNLNPTKVSAVLCLLTIAACRKSDDNNTSAGKGGNTAVIAKMAHHNISKNIINGTVYIKYNSLDAPANDTYDDSIACQIINEVPIAAFPSLKKGDYYFFARGYDTSFAASVVGGTPYTISDNSTQVDTLAVAVDEKR</sequence>